<keyword evidence="2 6" id="KW-0812">Transmembrane</keyword>
<feature type="region of interest" description="Disordered" evidence="5">
    <location>
        <begin position="1"/>
        <end position="65"/>
    </location>
</feature>
<dbReference type="RefSeq" id="WP_157321161.1">
    <property type="nucleotide sequence ID" value="NZ_BMFX01000004.1"/>
</dbReference>
<feature type="transmembrane region" description="Helical" evidence="6">
    <location>
        <begin position="150"/>
        <end position="176"/>
    </location>
</feature>
<evidence type="ECO:0000256" key="1">
    <source>
        <dbReference type="ARBA" id="ARBA00004141"/>
    </source>
</evidence>
<reference evidence="7 8" key="1">
    <citation type="submission" date="2019-12" db="EMBL/GenBank/DDBJ databases">
        <title>Nesterenkonia muleiensis sp. nov., a novel actinobacterium isolated from sap of Populus euphratica.</title>
        <authorList>
            <person name="Wang R."/>
        </authorList>
    </citation>
    <scope>NUCLEOTIDE SEQUENCE [LARGE SCALE GENOMIC DNA]</scope>
    <source>
        <strain evidence="7 8">F10</strain>
    </source>
</reference>
<dbReference type="InterPro" id="IPR019109">
    <property type="entry name" value="MamF_MmsF"/>
</dbReference>
<name>A0A7K1UG02_9MICC</name>
<dbReference type="Pfam" id="PF09685">
    <property type="entry name" value="MamF_MmsF"/>
    <property type="match status" value="1"/>
</dbReference>
<proteinExistence type="predicted"/>
<dbReference type="EMBL" id="WRPM01000021">
    <property type="protein sequence ID" value="MVT25306.1"/>
    <property type="molecule type" value="Genomic_DNA"/>
</dbReference>
<feature type="transmembrane region" description="Helical" evidence="6">
    <location>
        <begin position="113"/>
        <end position="138"/>
    </location>
</feature>
<evidence type="ECO:0000256" key="2">
    <source>
        <dbReference type="ARBA" id="ARBA00022692"/>
    </source>
</evidence>
<feature type="compositionally biased region" description="Polar residues" evidence="5">
    <location>
        <begin position="52"/>
        <end position="65"/>
    </location>
</feature>
<comment type="caution">
    <text evidence="7">The sequence shown here is derived from an EMBL/GenBank/DDBJ whole genome shotgun (WGS) entry which is preliminary data.</text>
</comment>
<keyword evidence="8" id="KW-1185">Reference proteome</keyword>
<keyword evidence="4 6" id="KW-0472">Membrane</keyword>
<sequence length="194" mass="21116">MTQPPHDGTHPQSGNGPPPGYHQYGQGGWQSGYPQGAQFPGVPQGDYPLDPAQQQMGEQPLSPSEEQGWGVAAHLGGLLVSFLVPLAIWLIFRRRSRLINDHGRTAVNWELTLLLFYVVGVVLAIIGYISLFGAVISGNDPGAGTAFGLVGIWALVIVGFIVLWLLNLVLSIIGALRAYRRQQFSYWAIPFIRS</sequence>
<evidence type="ECO:0000256" key="4">
    <source>
        <dbReference type="ARBA" id="ARBA00023136"/>
    </source>
</evidence>
<dbReference type="OrthoDB" id="9808930at2"/>
<evidence type="ECO:0000256" key="5">
    <source>
        <dbReference type="SAM" id="MobiDB-lite"/>
    </source>
</evidence>
<dbReference type="AlphaFoldDB" id="A0A7K1UG02"/>
<evidence type="ECO:0000313" key="7">
    <source>
        <dbReference type="EMBL" id="MVT25306.1"/>
    </source>
</evidence>
<evidence type="ECO:0000256" key="6">
    <source>
        <dbReference type="SAM" id="Phobius"/>
    </source>
</evidence>
<keyword evidence="3 6" id="KW-1133">Transmembrane helix</keyword>
<dbReference type="Proteomes" id="UP000460157">
    <property type="component" value="Unassembled WGS sequence"/>
</dbReference>
<organism evidence="7 8">
    <name type="scientific">Nesterenkonia alkaliphila</name>
    <dbReference type="NCBI Taxonomy" id="1463631"/>
    <lineage>
        <taxon>Bacteria</taxon>
        <taxon>Bacillati</taxon>
        <taxon>Actinomycetota</taxon>
        <taxon>Actinomycetes</taxon>
        <taxon>Micrococcales</taxon>
        <taxon>Micrococcaceae</taxon>
        <taxon>Nesterenkonia</taxon>
    </lineage>
</organism>
<accession>A0A7K1UG02</accession>
<gene>
    <name evidence="7" type="ORF">GNZ21_02840</name>
</gene>
<feature type="transmembrane region" description="Helical" evidence="6">
    <location>
        <begin position="71"/>
        <end position="92"/>
    </location>
</feature>
<evidence type="ECO:0000313" key="8">
    <source>
        <dbReference type="Proteomes" id="UP000460157"/>
    </source>
</evidence>
<protein>
    <submittedName>
        <fullName evidence="7">DUF4870 domain-containing protein</fullName>
    </submittedName>
</protein>
<comment type="subcellular location">
    <subcellularLocation>
        <location evidence="1">Membrane</location>
        <topology evidence="1">Multi-pass membrane protein</topology>
    </subcellularLocation>
</comment>
<evidence type="ECO:0000256" key="3">
    <source>
        <dbReference type="ARBA" id="ARBA00022989"/>
    </source>
</evidence>